<dbReference type="AlphaFoldDB" id="A0A2H0UAW9"/>
<reference evidence="2" key="1">
    <citation type="submission" date="2017-09" db="EMBL/GenBank/DDBJ databases">
        <title>Depth-based differentiation of microbial function through sediment-hosted aquifers and enrichment of novel symbionts in the deep terrestrial subsurface.</title>
        <authorList>
            <person name="Probst A.J."/>
            <person name="Ladd B."/>
            <person name="Jarett J.K."/>
            <person name="Geller-Mcgrath D.E."/>
            <person name="Sieber C.M.K."/>
            <person name="Emerson J.B."/>
            <person name="Anantharaman K."/>
            <person name="Thomas B.C."/>
            <person name="Malmstrom R."/>
            <person name="Stieglmeier M."/>
            <person name="Klingl A."/>
            <person name="Woyke T."/>
            <person name="Ryan C.M."/>
            <person name="Banfield J.F."/>
        </authorList>
    </citation>
    <scope>NUCLEOTIDE SEQUENCE [LARGE SCALE GENOMIC DNA]</scope>
</reference>
<name>A0A2H0UAW9_9BACT</name>
<sequence length="353" mass="40697">MTERAAEKAGTYELRGIESDVFVRYKPEYISRGGDHLVYRIPDHPNVVVKASWKKAVDIFREAQSRALGDDAARSYAEERFSTDVRQKNTDVRNLRRYFGEEHTLPERRYLMQVPISQSILEQLLRDYYQGKEPPPVLVKNIEGVQNLWTSVSVQKKCNELLDPARLSFCFGRFLEDTSPDEDYYTAITHALLYGSNHTISTREFLLFQDKSPSKGLTHLIERAQSDPGLKSQLIDFVKKAITYADNEGRILDLIGKDNVIFTTRDRVWNYLLVDSLPLAVRPILGDFREYVKQPEGRVIDRRRRLHLLQVINFARAINGTAAAVDIRERLPTPEIPQSLLHELLHWNSAGKE</sequence>
<evidence type="ECO:0000313" key="1">
    <source>
        <dbReference type="EMBL" id="PIR83542.1"/>
    </source>
</evidence>
<organism evidence="1 2">
    <name type="scientific">Candidatus Kaiserbacteria bacterium CG10_big_fil_rev_8_21_14_0_10_51_14</name>
    <dbReference type="NCBI Taxonomy" id="1974610"/>
    <lineage>
        <taxon>Bacteria</taxon>
        <taxon>Candidatus Kaiseribacteriota</taxon>
    </lineage>
</organism>
<accession>A0A2H0UAW9</accession>
<dbReference type="Proteomes" id="UP000231192">
    <property type="component" value="Unassembled WGS sequence"/>
</dbReference>
<evidence type="ECO:0000313" key="2">
    <source>
        <dbReference type="Proteomes" id="UP000231192"/>
    </source>
</evidence>
<gene>
    <name evidence="1" type="ORF">COU18_02550</name>
</gene>
<protein>
    <submittedName>
        <fullName evidence="1">Uncharacterized protein</fullName>
    </submittedName>
</protein>
<proteinExistence type="predicted"/>
<comment type="caution">
    <text evidence="1">The sequence shown here is derived from an EMBL/GenBank/DDBJ whole genome shotgun (WGS) entry which is preliminary data.</text>
</comment>
<dbReference type="EMBL" id="PFBK01000008">
    <property type="protein sequence ID" value="PIR83542.1"/>
    <property type="molecule type" value="Genomic_DNA"/>
</dbReference>